<protein>
    <recommendedName>
        <fullName evidence="4">Carbohydrate binding protein</fullName>
    </recommendedName>
</protein>
<sequence length="203" mass="22707">MTQLYTTLTILCFLYFPMKALGQNCANIGFENGTLDGWQLSYGDVMTDQKTTVFGPETQGTNNKGHLITKITDGNDPLITSEAIPMVAPGSNYSIRIGNKATGAKYDRIKTSFLVTPDNTLFQYRFAIVLEDPDHFSYQQPALRIKIKTLTEGDISCGYYEVTAARGIPGFKEQPPLTYRNWTTSSLDLSRFLGQMITLENHH</sequence>
<comment type="caution">
    <text evidence="2">The sequence shown here is derived from an EMBL/GenBank/DDBJ whole genome shotgun (WGS) entry which is preliminary data.</text>
</comment>
<evidence type="ECO:0008006" key="4">
    <source>
        <dbReference type="Google" id="ProtNLM"/>
    </source>
</evidence>
<dbReference type="RefSeq" id="WP_109678150.1">
    <property type="nucleotide sequence ID" value="NZ_QGDT01000022.1"/>
</dbReference>
<gene>
    <name evidence="2" type="ORF">CLV98_12215</name>
</gene>
<name>A0A316A822_9BACT</name>
<keyword evidence="1" id="KW-0732">Signal</keyword>
<dbReference type="OrthoDB" id="1490014at2"/>
<evidence type="ECO:0000313" key="3">
    <source>
        <dbReference type="Proteomes" id="UP000245880"/>
    </source>
</evidence>
<keyword evidence="3" id="KW-1185">Reference proteome</keyword>
<dbReference type="Proteomes" id="UP000245880">
    <property type="component" value="Unassembled WGS sequence"/>
</dbReference>
<feature type="chain" id="PRO_5016262251" description="Carbohydrate binding protein" evidence="1">
    <location>
        <begin position="23"/>
        <end position="203"/>
    </location>
</feature>
<reference evidence="2 3" key="1">
    <citation type="submission" date="2018-03" db="EMBL/GenBank/DDBJ databases">
        <title>Genomic Encyclopedia of Archaeal and Bacterial Type Strains, Phase II (KMG-II): from individual species to whole genera.</title>
        <authorList>
            <person name="Goeker M."/>
        </authorList>
    </citation>
    <scope>NUCLEOTIDE SEQUENCE [LARGE SCALE GENOMIC DNA]</scope>
    <source>
        <strain evidence="2 3">DSM 100346</strain>
    </source>
</reference>
<feature type="signal peptide" evidence="1">
    <location>
        <begin position="1"/>
        <end position="22"/>
    </location>
</feature>
<dbReference type="EMBL" id="QGDT01000022">
    <property type="protein sequence ID" value="PWJ53589.1"/>
    <property type="molecule type" value="Genomic_DNA"/>
</dbReference>
<accession>A0A316A822</accession>
<organism evidence="2 3">
    <name type="scientific">Dyadobacter jejuensis</name>
    <dbReference type="NCBI Taxonomy" id="1082580"/>
    <lineage>
        <taxon>Bacteria</taxon>
        <taxon>Pseudomonadati</taxon>
        <taxon>Bacteroidota</taxon>
        <taxon>Cytophagia</taxon>
        <taxon>Cytophagales</taxon>
        <taxon>Spirosomataceae</taxon>
        <taxon>Dyadobacter</taxon>
    </lineage>
</organism>
<evidence type="ECO:0000256" key="1">
    <source>
        <dbReference type="SAM" id="SignalP"/>
    </source>
</evidence>
<dbReference type="AlphaFoldDB" id="A0A316A822"/>
<proteinExistence type="predicted"/>
<evidence type="ECO:0000313" key="2">
    <source>
        <dbReference type="EMBL" id="PWJ53589.1"/>
    </source>
</evidence>